<evidence type="ECO:0000256" key="5">
    <source>
        <dbReference type="ARBA" id="ARBA00022989"/>
    </source>
</evidence>
<dbReference type="SUPFAM" id="SSF103473">
    <property type="entry name" value="MFS general substrate transporter"/>
    <property type="match status" value="1"/>
</dbReference>
<evidence type="ECO:0000256" key="1">
    <source>
        <dbReference type="ARBA" id="ARBA00004127"/>
    </source>
</evidence>
<dbReference type="eggNOG" id="ENOG502SJXJ">
    <property type="taxonomic scope" value="Eukaryota"/>
</dbReference>
<dbReference type="AlphaFoldDB" id="A8N1D8"/>
<feature type="transmembrane region" description="Helical" evidence="8">
    <location>
        <begin position="136"/>
        <end position="156"/>
    </location>
</feature>
<comment type="similarity">
    <text evidence="2">Belongs to the major facilitator superfamily.</text>
</comment>
<evidence type="ECO:0000256" key="7">
    <source>
        <dbReference type="SAM" id="MobiDB-lite"/>
    </source>
</evidence>
<feature type="transmembrane region" description="Helical" evidence="8">
    <location>
        <begin position="399"/>
        <end position="417"/>
    </location>
</feature>
<keyword evidence="6 8" id="KW-0472">Membrane</keyword>
<feature type="compositionally biased region" description="Polar residues" evidence="7">
    <location>
        <begin position="59"/>
        <end position="77"/>
    </location>
</feature>
<feature type="transmembrane region" description="Helical" evidence="8">
    <location>
        <begin position="490"/>
        <end position="513"/>
    </location>
</feature>
<feature type="transmembrane region" description="Helical" evidence="8">
    <location>
        <begin position="519"/>
        <end position="537"/>
    </location>
</feature>
<dbReference type="InterPro" id="IPR020846">
    <property type="entry name" value="MFS_dom"/>
</dbReference>
<dbReference type="Pfam" id="PF07690">
    <property type="entry name" value="MFS_1"/>
    <property type="match status" value="1"/>
</dbReference>
<dbReference type="OrthoDB" id="413079at2759"/>
<dbReference type="PANTHER" id="PTHR23514">
    <property type="entry name" value="BYPASS OF STOP CODON PROTEIN 6"/>
    <property type="match status" value="1"/>
</dbReference>
<sequence length="553" mass="59400">MASSSSVASSSSLVADGSELTASGATTPTIHYDGVLPLSLARMPDHTKTTVLRHGSTGSGRSSVTEIPTPSMLSPSSERGGLIRSELGLAPAGLERVPIRIAVGYFTFFACGWSDGATVLPYFMEEFNITFMTSSLLYAAATVGFIFGTFIIELLIRQLGQTNSTKSTSSWIPHHIKRLASRRAHAVAPSRHSPSQARHLSLIYASVVFALYFVVMGLRTGYPALLSAYCICAIARAIMSGSLNPYFGSVAPMHIGFSHSLWSFGTVAAPLVCQTIISKGVPWPHFYFGSLVLAGMNTLLLAVAFAPTHLEFNSERRQLTDDTSCSTPSSEKEGKADAFYPVPKPAQPANLLKRVLSHPFQWAISMFVGFTFGTETTSQGFIVTYLLGHRNANPKTAGYVSVGFYAGLMVGRFAWGSFSQIATFKQRKIAIYGCLLIALTMHLLIRFIPSVVANAVSVSMVGLAFGPLFPSAMNMLSDILPAEQHLVGMALLSAGSSFGNAILSFCAGVMLNAKGIHMLPYWNIAGTAAMIVFWIYLPSSPPRQGSRWLSKGQ</sequence>
<evidence type="ECO:0000256" key="6">
    <source>
        <dbReference type="ARBA" id="ARBA00023136"/>
    </source>
</evidence>
<dbReference type="InterPro" id="IPR011701">
    <property type="entry name" value="MFS"/>
</dbReference>
<comment type="subcellular location">
    <subcellularLocation>
        <location evidence="1">Endomembrane system</location>
        <topology evidence="1">Multi-pass membrane protein</topology>
    </subcellularLocation>
</comment>
<dbReference type="Gene3D" id="1.20.1250.20">
    <property type="entry name" value="MFS general substrate transporter like domains"/>
    <property type="match status" value="2"/>
</dbReference>
<accession>A8N1D8</accession>
<dbReference type="GO" id="GO:0022857">
    <property type="term" value="F:transmembrane transporter activity"/>
    <property type="evidence" value="ECO:0007669"/>
    <property type="project" value="InterPro"/>
</dbReference>
<dbReference type="GO" id="GO:0012505">
    <property type="term" value="C:endomembrane system"/>
    <property type="evidence" value="ECO:0007669"/>
    <property type="project" value="UniProtKB-SubCell"/>
</dbReference>
<evidence type="ECO:0000256" key="8">
    <source>
        <dbReference type="SAM" id="Phobius"/>
    </source>
</evidence>
<dbReference type="RefSeq" id="XP_001828687.2">
    <property type="nucleotide sequence ID" value="XM_001828635.2"/>
</dbReference>
<dbReference type="PROSITE" id="PS50850">
    <property type="entry name" value="MFS"/>
    <property type="match status" value="1"/>
</dbReference>
<dbReference type="InParanoid" id="A8N1D8"/>
<dbReference type="InterPro" id="IPR036259">
    <property type="entry name" value="MFS_trans_sf"/>
</dbReference>
<dbReference type="OMA" id="GIRWANF"/>
<feature type="transmembrane region" description="Helical" evidence="8">
    <location>
        <begin position="362"/>
        <end position="387"/>
    </location>
</feature>
<dbReference type="HOGENOM" id="CLU_021993_5_0_1"/>
<feature type="region of interest" description="Disordered" evidence="7">
    <location>
        <begin position="50"/>
        <end position="79"/>
    </location>
</feature>
<keyword evidence="11" id="KW-1185">Reference proteome</keyword>
<feature type="transmembrane region" description="Helical" evidence="8">
    <location>
        <begin position="429"/>
        <end position="445"/>
    </location>
</feature>
<name>A8N1D8_COPC7</name>
<proteinExistence type="inferred from homology"/>
<protein>
    <recommendedName>
        <fullName evidence="9">Major facilitator superfamily (MFS) profile domain-containing protein</fullName>
    </recommendedName>
</protein>
<feature type="transmembrane region" description="Helical" evidence="8">
    <location>
        <begin position="200"/>
        <end position="218"/>
    </location>
</feature>
<evidence type="ECO:0000256" key="2">
    <source>
        <dbReference type="ARBA" id="ARBA00008335"/>
    </source>
</evidence>
<dbReference type="Proteomes" id="UP000001861">
    <property type="component" value="Unassembled WGS sequence"/>
</dbReference>
<evidence type="ECO:0000259" key="9">
    <source>
        <dbReference type="PROSITE" id="PS50850"/>
    </source>
</evidence>
<feature type="transmembrane region" description="Helical" evidence="8">
    <location>
        <begin position="103"/>
        <end position="124"/>
    </location>
</feature>
<evidence type="ECO:0000256" key="3">
    <source>
        <dbReference type="ARBA" id="ARBA00022448"/>
    </source>
</evidence>
<dbReference type="PANTHER" id="PTHR23514:SF3">
    <property type="entry name" value="BYPASS OF STOP CODON PROTEIN 6"/>
    <property type="match status" value="1"/>
</dbReference>
<dbReference type="VEuPathDB" id="FungiDB:CC1G_12662"/>
<evidence type="ECO:0000313" key="10">
    <source>
        <dbReference type="EMBL" id="EAU93127.2"/>
    </source>
</evidence>
<evidence type="ECO:0000313" key="11">
    <source>
        <dbReference type="Proteomes" id="UP000001861"/>
    </source>
</evidence>
<feature type="transmembrane region" description="Helical" evidence="8">
    <location>
        <begin position="283"/>
        <end position="306"/>
    </location>
</feature>
<dbReference type="InterPro" id="IPR051788">
    <property type="entry name" value="MFS_Transporter"/>
</dbReference>
<dbReference type="KEGG" id="cci:CC1G_12662"/>
<dbReference type="EMBL" id="AACS02000001">
    <property type="protein sequence ID" value="EAU93127.2"/>
    <property type="molecule type" value="Genomic_DNA"/>
</dbReference>
<feature type="transmembrane region" description="Helical" evidence="8">
    <location>
        <begin position="259"/>
        <end position="277"/>
    </location>
</feature>
<reference evidence="10 11" key="1">
    <citation type="journal article" date="2010" name="Proc. Natl. Acad. Sci. U.S.A.">
        <title>Insights into evolution of multicellular fungi from the assembled chromosomes of the mushroom Coprinopsis cinerea (Coprinus cinereus).</title>
        <authorList>
            <person name="Stajich J.E."/>
            <person name="Wilke S.K."/>
            <person name="Ahren D."/>
            <person name="Au C.H."/>
            <person name="Birren B.W."/>
            <person name="Borodovsky M."/>
            <person name="Burns C."/>
            <person name="Canback B."/>
            <person name="Casselton L.A."/>
            <person name="Cheng C.K."/>
            <person name="Deng J."/>
            <person name="Dietrich F.S."/>
            <person name="Fargo D.C."/>
            <person name="Farman M.L."/>
            <person name="Gathman A.C."/>
            <person name="Goldberg J."/>
            <person name="Guigo R."/>
            <person name="Hoegger P.J."/>
            <person name="Hooker J.B."/>
            <person name="Huggins A."/>
            <person name="James T.Y."/>
            <person name="Kamada T."/>
            <person name="Kilaru S."/>
            <person name="Kodira C."/>
            <person name="Kues U."/>
            <person name="Kupfer D."/>
            <person name="Kwan H.S."/>
            <person name="Lomsadze A."/>
            <person name="Li W."/>
            <person name="Lilly W.W."/>
            <person name="Ma L.J."/>
            <person name="Mackey A.J."/>
            <person name="Manning G."/>
            <person name="Martin F."/>
            <person name="Muraguchi H."/>
            <person name="Natvig D.O."/>
            <person name="Palmerini H."/>
            <person name="Ramesh M.A."/>
            <person name="Rehmeyer C.J."/>
            <person name="Roe B.A."/>
            <person name="Shenoy N."/>
            <person name="Stanke M."/>
            <person name="Ter-Hovhannisyan V."/>
            <person name="Tunlid A."/>
            <person name="Velagapudi R."/>
            <person name="Vision T.J."/>
            <person name="Zeng Q."/>
            <person name="Zolan M.E."/>
            <person name="Pukkila P.J."/>
        </authorList>
    </citation>
    <scope>NUCLEOTIDE SEQUENCE [LARGE SCALE GENOMIC DNA]</scope>
    <source>
        <strain evidence="11">Okayama-7 / 130 / ATCC MYA-4618 / FGSC 9003</strain>
    </source>
</reference>
<feature type="domain" description="Major facilitator superfamily (MFS) profile" evidence="9">
    <location>
        <begin position="361"/>
        <end position="553"/>
    </location>
</feature>
<gene>
    <name evidence="10" type="ORF">CC1G_12662</name>
</gene>
<comment type="caution">
    <text evidence="10">The sequence shown here is derived from an EMBL/GenBank/DDBJ whole genome shotgun (WGS) entry which is preliminary data.</text>
</comment>
<dbReference type="GeneID" id="6005111"/>
<keyword evidence="3" id="KW-0813">Transport</keyword>
<keyword evidence="4 8" id="KW-0812">Transmembrane</keyword>
<dbReference type="GO" id="GO:0016020">
    <property type="term" value="C:membrane"/>
    <property type="evidence" value="ECO:0007669"/>
    <property type="project" value="TreeGrafter"/>
</dbReference>
<keyword evidence="5 8" id="KW-1133">Transmembrane helix</keyword>
<feature type="transmembrane region" description="Helical" evidence="8">
    <location>
        <begin position="451"/>
        <end position="469"/>
    </location>
</feature>
<organism evidence="10 11">
    <name type="scientific">Coprinopsis cinerea (strain Okayama-7 / 130 / ATCC MYA-4618 / FGSC 9003)</name>
    <name type="common">Inky cap fungus</name>
    <name type="synonym">Hormographiella aspergillata</name>
    <dbReference type="NCBI Taxonomy" id="240176"/>
    <lineage>
        <taxon>Eukaryota</taxon>
        <taxon>Fungi</taxon>
        <taxon>Dikarya</taxon>
        <taxon>Basidiomycota</taxon>
        <taxon>Agaricomycotina</taxon>
        <taxon>Agaricomycetes</taxon>
        <taxon>Agaricomycetidae</taxon>
        <taxon>Agaricales</taxon>
        <taxon>Agaricineae</taxon>
        <taxon>Psathyrellaceae</taxon>
        <taxon>Coprinopsis</taxon>
    </lineage>
</organism>
<evidence type="ECO:0000256" key="4">
    <source>
        <dbReference type="ARBA" id="ARBA00022692"/>
    </source>
</evidence>